<feature type="region of interest" description="Disordered" evidence="10">
    <location>
        <begin position="304"/>
        <end position="323"/>
    </location>
</feature>
<sequence length="442" mass="50694">MVTLTVIDNHSKSKYNPTLQYEKNYKLLVKALRPGVKMLLPVFLNMIVTLFLWIGLYDMKQERDNPFNLNMLSSEGDLTTGSQTFDGILNAICLIFLIGLISFGLLALAIYEFKKFIQGWLAFSLISVLFGVFSIYVYDFLKLFKISNQILLTIIISSIYGTVGCLVFFTKKTPLYFHQLYTIINCSMVSVLYLRSFPESTIWFVLPTTILWDIFAVWSPSGPLKRVTEKAYQYNESILKFMMFTADNINENTNSDGNKMNYNTENSSISLTSEGDEEYYNSSTDQDQNDDEITTESERMLTEIENWDSSENTEPEYELDNHENEEDINNNEYKVVKNEKKITTAMDALNDNNSVRLGFGDFIFYSLLIGKSAADMSIMATTSSIFAILLGLLITLVFLQKGDIVVPALPIPIFLGIIFHFGTLYFIEPFIKQLYKRYIYLL</sequence>
<keyword evidence="7 11" id="KW-1133">Transmembrane helix</keyword>
<dbReference type="Pfam" id="PF01080">
    <property type="entry name" value="Presenilin"/>
    <property type="match status" value="1"/>
</dbReference>
<evidence type="ECO:0000256" key="8">
    <source>
        <dbReference type="ARBA" id="ARBA00023034"/>
    </source>
</evidence>
<comment type="subcellular location">
    <subcellularLocation>
        <location evidence="1">Endoplasmic reticulum membrane</location>
        <topology evidence="1">Multi-pass membrane protein</topology>
    </subcellularLocation>
    <subcellularLocation>
        <location evidence="2">Golgi apparatus membrane</location>
        <topology evidence="2">Multi-pass membrane protein</topology>
    </subcellularLocation>
</comment>
<protein>
    <submittedName>
        <fullName evidence="14">4-hydroxyphenylpyruvate dioxygenase</fullName>
    </submittedName>
    <submittedName>
        <fullName evidence="13">Presenilin</fullName>
    </submittedName>
</protein>
<organism evidence="13">
    <name type="scientific">Strongyloides stercoralis</name>
    <name type="common">Threadworm</name>
    <dbReference type="NCBI Taxonomy" id="6248"/>
    <lineage>
        <taxon>Eukaryota</taxon>
        <taxon>Metazoa</taxon>
        <taxon>Ecdysozoa</taxon>
        <taxon>Nematoda</taxon>
        <taxon>Chromadorea</taxon>
        <taxon>Rhabditida</taxon>
        <taxon>Tylenchina</taxon>
        <taxon>Panagrolaimomorpha</taxon>
        <taxon>Strongyloidoidea</taxon>
        <taxon>Strongyloididae</taxon>
        <taxon>Strongyloides</taxon>
    </lineage>
</organism>
<dbReference type="GO" id="GO:0000139">
    <property type="term" value="C:Golgi membrane"/>
    <property type="evidence" value="ECO:0007669"/>
    <property type="project" value="UniProtKB-SubCell"/>
</dbReference>
<feature type="transmembrane region" description="Helical" evidence="11">
    <location>
        <begin position="176"/>
        <end position="194"/>
    </location>
</feature>
<dbReference type="WBParaSite" id="TCONS_00001459.p1">
    <property type="protein sequence ID" value="TCONS_00001459.p1"/>
    <property type="gene ID" value="XLOC_001341"/>
</dbReference>
<keyword evidence="8" id="KW-0333">Golgi apparatus</keyword>
<evidence type="ECO:0000256" key="10">
    <source>
        <dbReference type="SAM" id="MobiDB-lite"/>
    </source>
</evidence>
<keyword evidence="12" id="KW-1185">Reference proteome</keyword>
<feature type="transmembrane region" description="Helical" evidence="11">
    <location>
        <begin position="38"/>
        <end position="57"/>
    </location>
</feature>
<keyword evidence="5" id="KW-0256">Endoplasmic reticulum</keyword>
<dbReference type="Gene3D" id="1.10.472.100">
    <property type="entry name" value="Presenilin"/>
    <property type="match status" value="1"/>
</dbReference>
<dbReference type="GO" id="GO:0055074">
    <property type="term" value="P:calcium ion homeostasis"/>
    <property type="evidence" value="ECO:0007669"/>
    <property type="project" value="TreeGrafter"/>
</dbReference>
<dbReference type="GO" id="GO:0034205">
    <property type="term" value="P:amyloid-beta formation"/>
    <property type="evidence" value="ECO:0007669"/>
    <property type="project" value="TreeGrafter"/>
</dbReference>
<keyword evidence="9 11" id="KW-0472">Membrane</keyword>
<evidence type="ECO:0000256" key="11">
    <source>
        <dbReference type="SAM" id="Phobius"/>
    </source>
</evidence>
<feature type="transmembrane region" description="Helical" evidence="11">
    <location>
        <begin position="200"/>
        <end position="218"/>
    </location>
</feature>
<evidence type="ECO:0000256" key="1">
    <source>
        <dbReference type="ARBA" id="ARBA00004477"/>
    </source>
</evidence>
<dbReference type="InterPro" id="IPR042524">
    <property type="entry name" value="Presenilin_C"/>
</dbReference>
<dbReference type="GO" id="GO:0006509">
    <property type="term" value="P:membrane protein ectodomain proteolysis"/>
    <property type="evidence" value="ECO:0007669"/>
    <property type="project" value="TreeGrafter"/>
</dbReference>
<dbReference type="PANTHER" id="PTHR10202:SF25">
    <property type="entry name" value="PRESENILIN SPE-4"/>
    <property type="match status" value="1"/>
</dbReference>
<keyword evidence="4 11" id="KW-0812">Transmembrane</keyword>
<dbReference type="WBParaSite" id="SSTP_0000022600.1">
    <property type="protein sequence ID" value="SSTP_0000022600.1"/>
    <property type="gene ID" value="SSTP_0000022600"/>
</dbReference>
<dbReference type="STRING" id="6248.A0A0K0DSL4"/>
<dbReference type="GO" id="GO:0070765">
    <property type="term" value="C:gamma-secretase complex"/>
    <property type="evidence" value="ECO:0007669"/>
    <property type="project" value="TreeGrafter"/>
</dbReference>
<proteinExistence type="inferred from homology"/>
<feature type="compositionally biased region" description="Acidic residues" evidence="10">
    <location>
        <begin position="305"/>
        <end position="323"/>
    </location>
</feature>
<feature type="transmembrane region" description="Helical" evidence="11">
    <location>
        <begin position="378"/>
        <end position="398"/>
    </location>
</feature>
<keyword evidence="6" id="KW-0914">Notch signaling pathway</keyword>
<evidence type="ECO:0000256" key="6">
    <source>
        <dbReference type="ARBA" id="ARBA00022976"/>
    </source>
</evidence>
<feature type="transmembrane region" description="Helical" evidence="11">
    <location>
        <begin position="120"/>
        <end position="138"/>
    </location>
</feature>
<dbReference type="PANTHER" id="PTHR10202">
    <property type="entry name" value="PRESENILIN"/>
    <property type="match status" value="1"/>
</dbReference>
<reference evidence="13" key="1">
    <citation type="submission" date="2015-08" db="UniProtKB">
        <authorList>
            <consortium name="WormBaseParasite"/>
        </authorList>
    </citation>
    <scope>IDENTIFICATION</scope>
</reference>
<dbReference type="GO" id="GO:0042500">
    <property type="term" value="F:aspartic endopeptidase activity, intramembrane cleaving"/>
    <property type="evidence" value="ECO:0007669"/>
    <property type="project" value="InterPro"/>
</dbReference>
<dbReference type="GO" id="GO:0016485">
    <property type="term" value="P:protein processing"/>
    <property type="evidence" value="ECO:0007669"/>
    <property type="project" value="InterPro"/>
</dbReference>
<evidence type="ECO:0000256" key="3">
    <source>
        <dbReference type="ARBA" id="ARBA00008604"/>
    </source>
</evidence>
<comment type="similarity">
    <text evidence="3">Belongs to the peptidase A22A family.</text>
</comment>
<evidence type="ECO:0000256" key="2">
    <source>
        <dbReference type="ARBA" id="ARBA00004653"/>
    </source>
</evidence>
<feature type="transmembrane region" description="Helical" evidence="11">
    <location>
        <begin position="404"/>
        <end position="427"/>
    </location>
</feature>
<name>A0A0K0DSL4_STRER</name>
<evidence type="ECO:0000256" key="5">
    <source>
        <dbReference type="ARBA" id="ARBA00022824"/>
    </source>
</evidence>
<dbReference type="InterPro" id="IPR006639">
    <property type="entry name" value="Preselin/SPP"/>
</dbReference>
<feature type="transmembrane region" description="Helical" evidence="11">
    <location>
        <begin position="88"/>
        <end position="108"/>
    </location>
</feature>
<evidence type="ECO:0000256" key="7">
    <source>
        <dbReference type="ARBA" id="ARBA00022989"/>
    </source>
</evidence>
<evidence type="ECO:0000313" key="12">
    <source>
        <dbReference type="Proteomes" id="UP000035681"/>
    </source>
</evidence>
<dbReference type="GO" id="GO:0007219">
    <property type="term" value="P:Notch signaling pathway"/>
    <property type="evidence" value="ECO:0007669"/>
    <property type="project" value="UniProtKB-KW"/>
</dbReference>
<accession>A0A0K0DSL4</accession>
<dbReference type="SMART" id="SM00730">
    <property type="entry name" value="PSN"/>
    <property type="match status" value="1"/>
</dbReference>
<feature type="transmembrane region" description="Helical" evidence="11">
    <location>
        <begin position="150"/>
        <end position="169"/>
    </location>
</feature>
<dbReference type="InterPro" id="IPR001108">
    <property type="entry name" value="Peptidase_A22A"/>
</dbReference>
<evidence type="ECO:0000313" key="14">
    <source>
        <dbReference type="WBParaSite" id="TCONS_00001459.p1"/>
    </source>
</evidence>
<dbReference type="GO" id="GO:0005789">
    <property type="term" value="C:endoplasmic reticulum membrane"/>
    <property type="evidence" value="ECO:0007669"/>
    <property type="project" value="UniProtKB-SubCell"/>
</dbReference>
<evidence type="ECO:0000256" key="4">
    <source>
        <dbReference type="ARBA" id="ARBA00022692"/>
    </source>
</evidence>
<evidence type="ECO:0000256" key="9">
    <source>
        <dbReference type="ARBA" id="ARBA00023136"/>
    </source>
</evidence>
<dbReference type="AlphaFoldDB" id="A0A0K0DSL4"/>
<evidence type="ECO:0000313" key="13">
    <source>
        <dbReference type="WBParaSite" id="SSTP_0000022600.1"/>
    </source>
</evidence>
<dbReference type="Proteomes" id="UP000035681">
    <property type="component" value="Unplaced"/>
</dbReference>